<dbReference type="EMBL" id="BARS01051927">
    <property type="protein sequence ID" value="GAG49969.1"/>
    <property type="molecule type" value="Genomic_DNA"/>
</dbReference>
<name>X0Y2B8_9ZZZZ</name>
<evidence type="ECO:0000256" key="3">
    <source>
        <dbReference type="ARBA" id="ARBA00023157"/>
    </source>
</evidence>
<keyword evidence="2" id="KW-0677">Repeat</keyword>
<evidence type="ECO:0000313" key="4">
    <source>
        <dbReference type="EMBL" id="GAG49969.1"/>
    </source>
</evidence>
<gene>
    <name evidence="4" type="ORF">S01H1_77277</name>
</gene>
<evidence type="ECO:0000256" key="2">
    <source>
        <dbReference type="ARBA" id="ARBA00022737"/>
    </source>
</evidence>
<accession>X0Y2B8</accession>
<dbReference type="AlphaFoldDB" id="X0Y2B8"/>
<reference evidence="4" key="1">
    <citation type="journal article" date="2014" name="Front. Microbiol.">
        <title>High frequency of phylogenetically diverse reductive dehalogenase-homologous genes in deep subseafloor sedimentary metagenomes.</title>
        <authorList>
            <person name="Kawai M."/>
            <person name="Futagami T."/>
            <person name="Toyoda A."/>
            <person name="Takaki Y."/>
            <person name="Nishi S."/>
            <person name="Hori S."/>
            <person name="Arai W."/>
            <person name="Tsubouchi T."/>
            <person name="Morono Y."/>
            <person name="Uchiyama I."/>
            <person name="Ito T."/>
            <person name="Fujiyama A."/>
            <person name="Inagaki F."/>
            <person name="Takami H."/>
        </authorList>
    </citation>
    <scope>NUCLEOTIDE SEQUENCE</scope>
    <source>
        <strain evidence="4">Expedition CK06-06</strain>
    </source>
</reference>
<protein>
    <submittedName>
        <fullName evidence="4">Uncharacterized protein</fullName>
    </submittedName>
</protein>
<comment type="caution">
    <text evidence="4">The sequence shown here is derived from an EMBL/GenBank/DDBJ whole genome shotgun (WGS) entry which is preliminary data.</text>
</comment>
<keyword evidence="1" id="KW-0732">Signal</keyword>
<feature type="non-terminal residue" evidence="4">
    <location>
        <position position="1"/>
    </location>
</feature>
<sequence length="233" mass="25213">AATLEITIAAAAECGNETLEAGEICDDGNTITEVSCPFYSHNQETCLACNENCTQELTLISPYCGDGKRQTDYEECDDGNIIENDGCTGCVINSGWICSEDAYGKSICEEETTSLIEICQGTNTYYDTEKDECWVLGELGKNCIDACATLVDFVTGISLSCDSDPNWNDDISCSICNQFNETDMISCENTGNSNLNPLYNSGDPGKGICVQRSDAYPVVSCSETVPPSRRRIC</sequence>
<dbReference type="InterPro" id="IPR011936">
    <property type="entry name" value="Myxo_disulph_rpt"/>
</dbReference>
<dbReference type="Pfam" id="PF13948">
    <property type="entry name" value="DUF4215"/>
    <property type="match status" value="1"/>
</dbReference>
<organism evidence="4">
    <name type="scientific">marine sediment metagenome</name>
    <dbReference type="NCBI Taxonomy" id="412755"/>
    <lineage>
        <taxon>unclassified sequences</taxon>
        <taxon>metagenomes</taxon>
        <taxon>ecological metagenomes</taxon>
    </lineage>
</organism>
<keyword evidence="3" id="KW-1015">Disulfide bond</keyword>
<evidence type="ECO:0000256" key="1">
    <source>
        <dbReference type="ARBA" id="ARBA00022729"/>
    </source>
</evidence>
<feature type="non-terminal residue" evidence="4">
    <location>
        <position position="233"/>
    </location>
</feature>
<proteinExistence type="predicted"/>
<dbReference type="NCBIfam" id="TIGR02232">
    <property type="entry name" value="myxo_disulf_rpt"/>
    <property type="match status" value="1"/>
</dbReference>